<organism evidence="4 5">
    <name type="scientific">Candidatus Amesbacteria bacterium GW2011_GWC1_47_15</name>
    <dbReference type="NCBI Taxonomy" id="1618364"/>
    <lineage>
        <taxon>Bacteria</taxon>
        <taxon>Candidatus Amesiibacteriota</taxon>
    </lineage>
</organism>
<name>A0A0G1V523_9BACT</name>
<feature type="region of interest" description="Disordered" evidence="1">
    <location>
        <begin position="223"/>
        <end position="286"/>
    </location>
</feature>
<feature type="domain" description="Fibronectin type-III" evidence="3">
    <location>
        <begin position="43"/>
        <end position="145"/>
    </location>
</feature>
<keyword evidence="2" id="KW-0812">Transmembrane</keyword>
<dbReference type="SMART" id="SM00060">
    <property type="entry name" value="FN3"/>
    <property type="match status" value="1"/>
</dbReference>
<keyword evidence="2" id="KW-0472">Membrane</keyword>
<dbReference type="AlphaFoldDB" id="A0A0G1V523"/>
<dbReference type="InterPro" id="IPR008963">
    <property type="entry name" value="Purple_acid_Pase-like_N"/>
</dbReference>
<dbReference type="CDD" id="cd00063">
    <property type="entry name" value="FN3"/>
    <property type="match status" value="1"/>
</dbReference>
<dbReference type="Pfam" id="PF16656">
    <property type="entry name" value="Pur_ac_phosph_N"/>
    <property type="match status" value="1"/>
</dbReference>
<dbReference type="SUPFAM" id="SSF49363">
    <property type="entry name" value="Purple acid phosphatase, N-terminal domain"/>
    <property type="match status" value="1"/>
</dbReference>
<dbReference type="GO" id="GO:0046872">
    <property type="term" value="F:metal ion binding"/>
    <property type="evidence" value="ECO:0007669"/>
    <property type="project" value="InterPro"/>
</dbReference>
<evidence type="ECO:0000256" key="1">
    <source>
        <dbReference type="SAM" id="MobiDB-lite"/>
    </source>
</evidence>
<reference evidence="4 5" key="1">
    <citation type="journal article" date="2015" name="Nature">
        <title>rRNA introns, odd ribosomes, and small enigmatic genomes across a large radiation of phyla.</title>
        <authorList>
            <person name="Brown C.T."/>
            <person name="Hug L.A."/>
            <person name="Thomas B.C."/>
            <person name="Sharon I."/>
            <person name="Castelle C.J."/>
            <person name="Singh A."/>
            <person name="Wilkins M.J."/>
            <person name="Williams K.H."/>
            <person name="Banfield J.F."/>
        </authorList>
    </citation>
    <scope>NUCLEOTIDE SEQUENCE [LARGE SCALE GENOMIC DNA]</scope>
</reference>
<evidence type="ECO:0000313" key="5">
    <source>
        <dbReference type="Proteomes" id="UP000034502"/>
    </source>
</evidence>
<evidence type="ECO:0000259" key="3">
    <source>
        <dbReference type="PROSITE" id="PS50853"/>
    </source>
</evidence>
<evidence type="ECO:0000313" key="4">
    <source>
        <dbReference type="EMBL" id="KKU65060.1"/>
    </source>
</evidence>
<keyword evidence="2" id="KW-1133">Transmembrane helix</keyword>
<dbReference type="Proteomes" id="UP000034502">
    <property type="component" value="Unassembled WGS sequence"/>
</dbReference>
<dbReference type="STRING" id="1618364.UX86_C0002G0026"/>
<dbReference type="InterPro" id="IPR015914">
    <property type="entry name" value="PAPs_N"/>
</dbReference>
<dbReference type="Gene3D" id="2.60.40.10">
    <property type="entry name" value="Immunoglobulins"/>
    <property type="match status" value="1"/>
</dbReference>
<evidence type="ECO:0000256" key="2">
    <source>
        <dbReference type="SAM" id="Phobius"/>
    </source>
</evidence>
<sequence>MKKKEFTLPTLLGLFIALGGLVAGIWLVRGQLRGSLQASPEESPQKVTVTNVGDTTATISWITDKAVSGYIKFGEQGRALNSSVSDQRDQRKGEVENYFTHYMQIQGLKPQTKYQFKIGTGKGVYDYDGKPYEFSTAGVLSTEPAADVAYGQAVTSNGEAAEGAIIYLQIPGAVTQSTIVKASGAWVIPLSKTRAATLEDIAPYDISTTQLELRVEAGPMGSARMSLTTDKDSPAPQLVISSDETETAVQTPATPGSEKKTSKLSISEEEQEDENSPIKVVSPKSGEKVNTLRPEIMGKAPAGAEITIEIHSEAVIVGATTADDNGDFVFSVPEDLPPGPHTLTITSLINGVTSRITKTFTVYAVGESLIPAYSSTPSATLAITRTPSPTQRPTAGSPTPTTIRTATSTPTPRAAGLPSATPKASATPTTFSPAPTETETESETELPSSGVFDKTLILLVLSGTMIAGGGWWWRKRTG</sequence>
<dbReference type="InterPro" id="IPR003961">
    <property type="entry name" value="FN3_dom"/>
</dbReference>
<comment type="caution">
    <text evidence="4">The sequence shown here is derived from an EMBL/GenBank/DDBJ whole genome shotgun (WGS) entry which is preliminary data.</text>
</comment>
<feature type="region of interest" description="Disordered" evidence="1">
    <location>
        <begin position="382"/>
        <end position="448"/>
    </location>
</feature>
<feature type="transmembrane region" description="Helical" evidence="2">
    <location>
        <begin position="456"/>
        <end position="473"/>
    </location>
</feature>
<dbReference type="EMBL" id="LCNU01000002">
    <property type="protein sequence ID" value="KKU65060.1"/>
    <property type="molecule type" value="Genomic_DNA"/>
</dbReference>
<dbReference type="GO" id="GO:0003993">
    <property type="term" value="F:acid phosphatase activity"/>
    <property type="evidence" value="ECO:0007669"/>
    <property type="project" value="InterPro"/>
</dbReference>
<proteinExistence type="predicted"/>
<feature type="compositionally biased region" description="Low complexity" evidence="1">
    <location>
        <begin position="397"/>
        <end position="437"/>
    </location>
</feature>
<accession>A0A0G1V523</accession>
<feature type="compositionally biased region" description="Polar residues" evidence="1">
    <location>
        <begin position="382"/>
        <end position="396"/>
    </location>
</feature>
<dbReference type="PROSITE" id="PS50853">
    <property type="entry name" value="FN3"/>
    <property type="match status" value="1"/>
</dbReference>
<dbReference type="InterPro" id="IPR013783">
    <property type="entry name" value="Ig-like_fold"/>
</dbReference>
<feature type="compositionally biased region" description="Polar residues" evidence="1">
    <location>
        <begin position="239"/>
        <end position="254"/>
    </location>
</feature>
<dbReference type="Gene3D" id="2.60.40.380">
    <property type="entry name" value="Purple acid phosphatase-like, N-terminal"/>
    <property type="match status" value="1"/>
</dbReference>
<gene>
    <name evidence="4" type="ORF">UX86_C0002G0026</name>
</gene>
<protein>
    <recommendedName>
        <fullName evidence="3">Fibronectin type-III domain-containing protein</fullName>
    </recommendedName>
</protein>